<comment type="cofactor">
    <cofactor evidence="1">
        <name>FAD</name>
        <dbReference type="ChEBI" id="CHEBI:57692"/>
    </cofactor>
</comment>
<dbReference type="GO" id="GO:0005930">
    <property type="term" value="C:axoneme"/>
    <property type="evidence" value="ECO:0007669"/>
    <property type="project" value="UniProtKB-SubCell"/>
</dbReference>
<name>A0AAW1SW57_9CHLO</name>
<dbReference type="Proteomes" id="UP001485043">
    <property type="component" value="Unassembled WGS sequence"/>
</dbReference>
<evidence type="ECO:0000256" key="2">
    <source>
        <dbReference type="ARBA" id="ARBA00004430"/>
    </source>
</evidence>
<proteinExistence type="predicted"/>
<keyword evidence="6" id="KW-0472">Membrane</keyword>
<evidence type="ECO:0000256" key="5">
    <source>
        <dbReference type="ARBA" id="ARBA00023002"/>
    </source>
</evidence>
<sequence length="153" mass="16701">MGPLEEELDLTNAHLSSLETVPLAENLTSLDLTANRLRDLEPRLLALTGGGIGGLVLAVALLREGSRCKFLREILQLFEERASTEDLSRYVKFDTFHPAVERGLPVTRVVGRTLLQAILAEATTRLGGPNIIMNGAHVVEYKEEVQLLLGSDA</sequence>
<dbReference type="GO" id="GO:0016491">
    <property type="term" value="F:oxidoreductase activity"/>
    <property type="evidence" value="ECO:0007669"/>
    <property type="project" value="UniProtKB-KW"/>
</dbReference>
<comment type="subcellular location">
    <subcellularLocation>
        <location evidence="2">Cytoplasm</location>
        <location evidence="2">Cytoskeleton</location>
        <location evidence="2">Cilium axoneme</location>
    </subcellularLocation>
</comment>
<dbReference type="PANTHER" id="PTHR46496">
    <property type="match status" value="1"/>
</dbReference>
<evidence type="ECO:0000256" key="4">
    <source>
        <dbReference type="ARBA" id="ARBA00022827"/>
    </source>
</evidence>
<evidence type="ECO:0000313" key="7">
    <source>
        <dbReference type="EMBL" id="KAK9859338.1"/>
    </source>
</evidence>
<dbReference type="InterPro" id="IPR032675">
    <property type="entry name" value="LRR_dom_sf"/>
</dbReference>
<keyword evidence="6" id="KW-0812">Transmembrane</keyword>
<dbReference type="AlphaFoldDB" id="A0AAW1SW57"/>
<keyword evidence="8" id="KW-1185">Reference proteome</keyword>
<keyword evidence="3" id="KW-0285">Flavoprotein</keyword>
<comment type="caution">
    <text evidence="7">The sequence shown here is derived from an EMBL/GenBank/DDBJ whole genome shotgun (WGS) entry which is preliminary data.</text>
</comment>
<evidence type="ECO:0000313" key="8">
    <source>
        <dbReference type="Proteomes" id="UP001485043"/>
    </source>
</evidence>
<evidence type="ECO:0000256" key="6">
    <source>
        <dbReference type="SAM" id="Phobius"/>
    </source>
</evidence>
<accession>A0AAW1SW57</accession>
<dbReference type="EMBL" id="JALJOV010000885">
    <property type="protein sequence ID" value="KAK9859338.1"/>
    <property type="molecule type" value="Genomic_DNA"/>
</dbReference>
<organism evidence="7 8">
    <name type="scientific">Apatococcus fuscideae</name>
    <dbReference type="NCBI Taxonomy" id="2026836"/>
    <lineage>
        <taxon>Eukaryota</taxon>
        <taxon>Viridiplantae</taxon>
        <taxon>Chlorophyta</taxon>
        <taxon>core chlorophytes</taxon>
        <taxon>Trebouxiophyceae</taxon>
        <taxon>Chlorellales</taxon>
        <taxon>Chlorellaceae</taxon>
        <taxon>Apatococcus</taxon>
    </lineage>
</organism>
<feature type="transmembrane region" description="Helical" evidence="6">
    <location>
        <begin position="44"/>
        <end position="62"/>
    </location>
</feature>
<dbReference type="InterPro" id="IPR001611">
    <property type="entry name" value="Leu-rich_rpt"/>
</dbReference>
<dbReference type="PANTHER" id="PTHR46496:SF1">
    <property type="entry name" value="ZEAXANTHIN EPOXIDASE, CHLOROPLASTIC"/>
    <property type="match status" value="1"/>
</dbReference>
<keyword evidence="4" id="KW-0274">FAD</keyword>
<keyword evidence="5" id="KW-0560">Oxidoreductase</keyword>
<keyword evidence="6" id="KW-1133">Transmembrane helix</keyword>
<dbReference type="PROSITE" id="PS51450">
    <property type="entry name" value="LRR"/>
    <property type="match status" value="1"/>
</dbReference>
<gene>
    <name evidence="7" type="ORF">WJX84_001309</name>
</gene>
<evidence type="ECO:0000256" key="3">
    <source>
        <dbReference type="ARBA" id="ARBA00022630"/>
    </source>
</evidence>
<dbReference type="Gene3D" id="3.80.10.10">
    <property type="entry name" value="Ribonuclease Inhibitor"/>
    <property type="match status" value="1"/>
</dbReference>
<protein>
    <submittedName>
        <fullName evidence="7">Uncharacterized protein</fullName>
    </submittedName>
</protein>
<evidence type="ECO:0000256" key="1">
    <source>
        <dbReference type="ARBA" id="ARBA00001974"/>
    </source>
</evidence>
<reference evidence="7 8" key="1">
    <citation type="journal article" date="2024" name="Nat. Commun.">
        <title>Phylogenomics reveals the evolutionary origins of lichenization in chlorophyte algae.</title>
        <authorList>
            <person name="Puginier C."/>
            <person name="Libourel C."/>
            <person name="Otte J."/>
            <person name="Skaloud P."/>
            <person name="Haon M."/>
            <person name="Grisel S."/>
            <person name="Petersen M."/>
            <person name="Berrin J.G."/>
            <person name="Delaux P.M."/>
            <person name="Dal Grande F."/>
            <person name="Keller J."/>
        </authorList>
    </citation>
    <scope>NUCLEOTIDE SEQUENCE [LARGE SCALE GENOMIC DNA]</scope>
    <source>
        <strain evidence="7 8">SAG 2523</strain>
    </source>
</reference>